<accession>A0A6A4H8A9</accession>
<dbReference type="OrthoDB" id="538223at2759"/>
<evidence type="ECO:0000259" key="1">
    <source>
        <dbReference type="Pfam" id="PF09994"/>
    </source>
</evidence>
<dbReference type="EMBL" id="ML769559">
    <property type="protein sequence ID" value="KAE9394026.1"/>
    <property type="molecule type" value="Genomic_DNA"/>
</dbReference>
<dbReference type="Pfam" id="PF09994">
    <property type="entry name" value="T6SS_Tle1-like_cat"/>
    <property type="match status" value="1"/>
</dbReference>
<keyword evidence="3" id="KW-1185">Reference proteome</keyword>
<protein>
    <recommendedName>
        <fullName evidence="1">T6SS Phospholipase effector Tle1-like catalytic domain-containing protein</fullName>
    </recommendedName>
</protein>
<sequence>KRNLVVCIDGTSNKLGRKNTNIVELYSWLVKDDTQLTFYNSGIGTYAEPFWKSLSYWKQVMANYLDLALALYIR</sequence>
<feature type="domain" description="T6SS Phospholipase effector Tle1-like catalytic" evidence="1">
    <location>
        <begin position="2"/>
        <end position="70"/>
    </location>
</feature>
<gene>
    <name evidence="2" type="ORF">BT96DRAFT_828314</name>
</gene>
<evidence type="ECO:0000313" key="3">
    <source>
        <dbReference type="Proteomes" id="UP000799118"/>
    </source>
</evidence>
<dbReference type="InterPro" id="IPR018712">
    <property type="entry name" value="Tle1-like_cat"/>
</dbReference>
<dbReference type="AlphaFoldDB" id="A0A6A4H8A9"/>
<reference evidence="2" key="1">
    <citation type="journal article" date="2019" name="Environ. Microbiol.">
        <title>Fungal ecological strategies reflected in gene transcription - a case study of two litter decomposers.</title>
        <authorList>
            <person name="Barbi F."/>
            <person name="Kohler A."/>
            <person name="Barry K."/>
            <person name="Baskaran P."/>
            <person name="Daum C."/>
            <person name="Fauchery L."/>
            <person name="Ihrmark K."/>
            <person name="Kuo A."/>
            <person name="LaButti K."/>
            <person name="Lipzen A."/>
            <person name="Morin E."/>
            <person name="Grigoriev I.V."/>
            <person name="Henrissat B."/>
            <person name="Lindahl B."/>
            <person name="Martin F."/>
        </authorList>
    </citation>
    <scope>NUCLEOTIDE SEQUENCE</scope>
    <source>
        <strain evidence="2">JB14</strain>
    </source>
</reference>
<name>A0A6A4H8A9_9AGAR</name>
<dbReference type="Proteomes" id="UP000799118">
    <property type="component" value="Unassembled WGS sequence"/>
</dbReference>
<proteinExistence type="predicted"/>
<evidence type="ECO:0000313" key="2">
    <source>
        <dbReference type="EMBL" id="KAE9394026.1"/>
    </source>
</evidence>
<organism evidence="2 3">
    <name type="scientific">Gymnopus androsaceus JB14</name>
    <dbReference type="NCBI Taxonomy" id="1447944"/>
    <lineage>
        <taxon>Eukaryota</taxon>
        <taxon>Fungi</taxon>
        <taxon>Dikarya</taxon>
        <taxon>Basidiomycota</taxon>
        <taxon>Agaricomycotina</taxon>
        <taxon>Agaricomycetes</taxon>
        <taxon>Agaricomycetidae</taxon>
        <taxon>Agaricales</taxon>
        <taxon>Marasmiineae</taxon>
        <taxon>Omphalotaceae</taxon>
        <taxon>Gymnopus</taxon>
    </lineage>
</organism>
<feature type="non-terminal residue" evidence="2">
    <location>
        <position position="1"/>
    </location>
</feature>